<protein>
    <recommendedName>
        <fullName evidence="14">Protein disulfide-isomerase</fullName>
        <ecNumber evidence="14">5.3.4.1</ecNumber>
    </recommendedName>
</protein>
<keyword evidence="5" id="KW-0677">Repeat</keyword>
<dbReference type="GO" id="GO:0005788">
    <property type="term" value="C:endoplasmic reticulum lumen"/>
    <property type="evidence" value="ECO:0007669"/>
    <property type="project" value="UniProtKB-SubCell"/>
</dbReference>
<dbReference type="FunFam" id="3.40.30.10:FF:000042">
    <property type="entry name" value="protein disulfide-isomerase A2"/>
    <property type="match status" value="1"/>
</dbReference>
<keyword evidence="18" id="KW-1185">Reference proteome</keyword>
<keyword evidence="6" id="KW-0256">Endoplasmic reticulum</keyword>
<dbReference type="CDD" id="cd02995">
    <property type="entry name" value="PDI_a_PDI_a'_C"/>
    <property type="match status" value="1"/>
</dbReference>
<dbReference type="PANTHER" id="PTHR18929:SF247">
    <property type="entry name" value="PROTEIN DISULFIDE-ISOMERASE"/>
    <property type="match status" value="1"/>
</dbReference>
<keyword evidence="10 12" id="KW-0676">Redox-active center</keyword>
<dbReference type="FunFam" id="3.40.30.10:FF:000023">
    <property type="entry name" value="Protein disulfide-isomerase"/>
    <property type="match status" value="1"/>
</dbReference>
<dbReference type="GO" id="GO:0006457">
    <property type="term" value="P:protein folding"/>
    <property type="evidence" value="ECO:0007669"/>
    <property type="project" value="TreeGrafter"/>
</dbReference>
<reference evidence="17 18" key="1">
    <citation type="submission" date="2019-01" db="EMBL/GenBank/DDBJ databases">
        <title>Sequencing of cultivated peanut Arachis hypogaea provides insights into genome evolution and oil improvement.</title>
        <authorList>
            <person name="Chen X."/>
        </authorList>
    </citation>
    <scope>NUCLEOTIDE SEQUENCE [LARGE SCALE GENOMIC DNA]</scope>
    <source>
        <strain evidence="18">cv. Fuhuasheng</strain>
        <tissue evidence="17">Leaves</tissue>
    </source>
</reference>
<evidence type="ECO:0000256" key="10">
    <source>
        <dbReference type="ARBA" id="ARBA00023284"/>
    </source>
</evidence>
<comment type="subcellular location">
    <subcellularLocation>
        <location evidence="2">Endoplasmic reticulum lumen</location>
    </subcellularLocation>
</comment>
<dbReference type="SUPFAM" id="SSF52833">
    <property type="entry name" value="Thioredoxin-like"/>
    <property type="match status" value="4"/>
</dbReference>
<comment type="similarity">
    <text evidence="3 13">Belongs to the protein disulfide isomerase family.</text>
</comment>
<dbReference type="Pfam" id="PF00085">
    <property type="entry name" value="Thioredoxin"/>
    <property type="match status" value="2"/>
</dbReference>
<evidence type="ECO:0000256" key="9">
    <source>
        <dbReference type="ARBA" id="ARBA00023235"/>
    </source>
</evidence>
<evidence type="ECO:0000259" key="16">
    <source>
        <dbReference type="PROSITE" id="PS51352"/>
    </source>
</evidence>
<dbReference type="NCBIfam" id="TIGR01130">
    <property type="entry name" value="ER_PDI_fam"/>
    <property type="match status" value="1"/>
</dbReference>
<keyword evidence="4" id="KW-0732">Signal</keyword>
<evidence type="ECO:0000256" key="13">
    <source>
        <dbReference type="RuleBase" id="RU004208"/>
    </source>
</evidence>
<dbReference type="PANTHER" id="PTHR18929">
    <property type="entry name" value="PROTEIN DISULFIDE ISOMERASE"/>
    <property type="match status" value="1"/>
</dbReference>
<dbReference type="CDD" id="cd02982">
    <property type="entry name" value="PDI_b'_family"/>
    <property type="match status" value="1"/>
</dbReference>
<evidence type="ECO:0000256" key="6">
    <source>
        <dbReference type="ARBA" id="ARBA00022824"/>
    </source>
</evidence>
<evidence type="ECO:0000256" key="1">
    <source>
        <dbReference type="ARBA" id="ARBA00001182"/>
    </source>
</evidence>
<dbReference type="PROSITE" id="PS00194">
    <property type="entry name" value="THIOREDOXIN_1"/>
    <property type="match status" value="2"/>
</dbReference>
<dbReference type="EMBL" id="SDMP01000003">
    <property type="protein sequence ID" value="RYR70384.1"/>
    <property type="molecule type" value="Genomic_DNA"/>
</dbReference>
<dbReference type="InterPro" id="IPR005788">
    <property type="entry name" value="PDI_thioredoxin-like_dom"/>
</dbReference>
<dbReference type="FunFam" id="3.40.30.10:FF:000109">
    <property type="entry name" value="Protein disulfide-isomerase"/>
    <property type="match status" value="1"/>
</dbReference>
<evidence type="ECO:0000256" key="5">
    <source>
        <dbReference type="ARBA" id="ARBA00022737"/>
    </source>
</evidence>
<comment type="caution">
    <text evidence="17">The sequence shown here is derived from an EMBL/GenBank/DDBJ whole genome shotgun (WGS) entry which is preliminary data.</text>
</comment>
<feature type="disulfide bond" description="Redox-active" evidence="12">
    <location>
        <begin position="184"/>
        <end position="187"/>
    </location>
</feature>
<feature type="disulfide bond" description="Redox-active" evidence="12">
    <location>
        <begin position="523"/>
        <end position="526"/>
    </location>
</feature>
<evidence type="ECO:0000256" key="11">
    <source>
        <dbReference type="ARBA" id="ARBA00054003"/>
    </source>
</evidence>
<dbReference type="InterPro" id="IPR005792">
    <property type="entry name" value="Prot_disulphide_isomerase"/>
</dbReference>
<dbReference type="NCBIfam" id="TIGR01126">
    <property type="entry name" value="pdi_dom"/>
    <property type="match status" value="1"/>
</dbReference>
<dbReference type="EC" id="5.3.4.1" evidence="14"/>
<comment type="function">
    <text evidence="11">Acts as a protein-folding catalyst that interacts with nascent polypeptides to catalyze the formation, isomerization, and reduction or oxidation of disulfide bonds.</text>
</comment>
<gene>
    <name evidence="17" type="ORF">Ahy_A03g016881</name>
</gene>
<dbReference type="GO" id="GO:0034976">
    <property type="term" value="P:response to endoplasmic reticulum stress"/>
    <property type="evidence" value="ECO:0007669"/>
    <property type="project" value="TreeGrafter"/>
</dbReference>
<evidence type="ECO:0000256" key="7">
    <source>
        <dbReference type="ARBA" id="ARBA00023157"/>
    </source>
</evidence>
<dbReference type="Gene3D" id="3.40.30.10">
    <property type="entry name" value="Glutaredoxin"/>
    <property type="match status" value="4"/>
</dbReference>
<dbReference type="InterPro" id="IPR017937">
    <property type="entry name" value="Thioredoxin_CS"/>
</dbReference>
<feature type="domain" description="Thioredoxin" evidence="16">
    <location>
        <begin position="481"/>
        <end position="602"/>
    </location>
</feature>
<keyword evidence="8" id="KW-0325">Glycoprotein</keyword>
<dbReference type="InterPro" id="IPR013766">
    <property type="entry name" value="Thioredoxin_domain"/>
</dbReference>
<keyword evidence="7 12" id="KW-1015">Disulfide bond</keyword>
<dbReference type="InterPro" id="IPR036249">
    <property type="entry name" value="Thioredoxin-like_sf"/>
</dbReference>
<organism evidence="17 18">
    <name type="scientific">Arachis hypogaea</name>
    <name type="common">Peanut</name>
    <dbReference type="NCBI Taxonomy" id="3818"/>
    <lineage>
        <taxon>Eukaryota</taxon>
        <taxon>Viridiplantae</taxon>
        <taxon>Streptophyta</taxon>
        <taxon>Embryophyta</taxon>
        <taxon>Tracheophyta</taxon>
        <taxon>Spermatophyta</taxon>
        <taxon>Magnoliopsida</taxon>
        <taxon>eudicotyledons</taxon>
        <taxon>Gunneridae</taxon>
        <taxon>Pentapetalae</taxon>
        <taxon>rosids</taxon>
        <taxon>fabids</taxon>
        <taxon>Fabales</taxon>
        <taxon>Fabaceae</taxon>
        <taxon>Papilionoideae</taxon>
        <taxon>50 kb inversion clade</taxon>
        <taxon>dalbergioids sensu lato</taxon>
        <taxon>Dalbergieae</taxon>
        <taxon>Pterocarpus clade</taxon>
        <taxon>Arachis</taxon>
    </lineage>
</organism>
<evidence type="ECO:0000256" key="15">
    <source>
        <dbReference type="SAM" id="MobiDB-lite"/>
    </source>
</evidence>
<dbReference type="STRING" id="3818.A0A445E4K7"/>
<evidence type="ECO:0000313" key="18">
    <source>
        <dbReference type="Proteomes" id="UP000289738"/>
    </source>
</evidence>
<evidence type="ECO:0000256" key="8">
    <source>
        <dbReference type="ARBA" id="ARBA00023180"/>
    </source>
</evidence>
<dbReference type="AlphaFoldDB" id="A0A445E4K7"/>
<comment type="catalytic activity">
    <reaction evidence="1 14">
        <text>Catalyzes the rearrangement of -S-S- bonds in proteins.</text>
        <dbReference type="EC" id="5.3.4.1"/>
    </reaction>
</comment>
<dbReference type="PRINTS" id="PR00421">
    <property type="entry name" value="THIOREDOXIN"/>
</dbReference>
<feature type="domain" description="Thioredoxin" evidence="16">
    <location>
        <begin position="141"/>
        <end position="260"/>
    </location>
</feature>
<evidence type="ECO:0000256" key="2">
    <source>
        <dbReference type="ARBA" id="ARBA00004319"/>
    </source>
</evidence>
<sequence length="624" mass="69679">MFWSKPNLTVNSADSLNLCLHSQLHFTHFPGETRKQLRLVSYTPQTTMPSHKRLVVLLSLTTLLLFSSFTLTSTKKSAQNDNTANENDDEDLSFLEEPDEAATSAHHRADSNLPDPDGDDEDLELDEDDNDYGDFSSYSPSHFEAEQPPWDVDDKDVVVLKERNFTTVIENNQYVMVEFYAPWCGHCQALAPEYAAAATELKNYGVVLAKIDATAEQEVAHEYDVQGFPSIFFFVDGEHKPYTGHRTKDGIVTWVKKKIGPGVYNISTADDAERILTSENKVVLAFLTTLVGSESEELAAASKLEDNVNFYQTVVPDVAKLFHIDPEAKRPALVLVKREDEKLSYFDGKFVKAEIADFVAINKLALVTTFSKETAPLIFESKIKKQLLLFVTKKNSDKFFPIFREAAKLFKGKLVFVHVDMDDVDAGKPVASFFGITGKGPKVLAYIGNNDGRKFLYDGEVTVDNIKAFGEDFLHDKLKPFLKSDPVPETNDGDVKIVVGDNFDDIVLDESKDVLLELYAPWCGHCQALEPTYNKLAKHLRGIDSIVIAKMDGSTNEHPRIKTDGFPTILFFPAGKKSSDPITVDVDRTVAAFYKFLRKHASIPFKLKKPTSTSKAGSGLKDEL</sequence>
<evidence type="ECO:0000256" key="12">
    <source>
        <dbReference type="PIRSR" id="PIRSR605792-51"/>
    </source>
</evidence>
<dbReference type="Pfam" id="PF13848">
    <property type="entry name" value="Thioredoxin_6"/>
    <property type="match status" value="1"/>
</dbReference>
<evidence type="ECO:0000313" key="17">
    <source>
        <dbReference type="EMBL" id="RYR70384.1"/>
    </source>
</evidence>
<proteinExistence type="inferred from homology"/>
<dbReference type="GO" id="GO:0003756">
    <property type="term" value="F:protein disulfide isomerase activity"/>
    <property type="evidence" value="ECO:0007669"/>
    <property type="project" value="UniProtKB-EC"/>
</dbReference>
<keyword evidence="9 14" id="KW-0413">Isomerase</keyword>
<feature type="compositionally biased region" description="Acidic residues" evidence="15">
    <location>
        <begin position="116"/>
        <end position="132"/>
    </location>
</feature>
<dbReference type="PROSITE" id="PS51352">
    <property type="entry name" value="THIOREDOXIN_2"/>
    <property type="match status" value="2"/>
</dbReference>
<evidence type="ECO:0000256" key="4">
    <source>
        <dbReference type="ARBA" id="ARBA00022729"/>
    </source>
</evidence>
<accession>A0A445E4K7</accession>
<feature type="region of interest" description="Disordered" evidence="15">
    <location>
        <begin position="99"/>
        <end position="147"/>
    </location>
</feature>
<dbReference type="CDD" id="cd02961">
    <property type="entry name" value="PDI_a_family"/>
    <property type="match status" value="1"/>
</dbReference>
<dbReference type="FunFam" id="3.40.30.10:FF:000134">
    <property type="entry name" value="Protein disulfide-isomerase"/>
    <property type="match status" value="1"/>
</dbReference>
<dbReference type="CDD" id="cd02981">
    <property type="entry name" value="PDI_b_family"/>
    <property type="match status" value="1"/>
</dbReference>
<evidence type="ECO:0000256" key="3">
    <source>
        <dbReference type="ARBA" id="ARBA00006347"/>
    </source>
</evidence>
<evidence type="ECO:0000256" key="14">
    <source>
        <dbReference type="RuleBase" id="RU361130"/>
    </source>
</evidence>
<dbReference type="Proteomes" id="UP000289738">
    <property type="component" value="Chromosome A03"/>
</dbReference>
<name>A0A445E4K7_ARAHY</name>